<dbReference type="EMBL" id="BAAAPE010000011">
    <property type="protein sequence ID" value="GAA2083329.1"/>
    <property type="molecule type" value="Genomic_DNA"/>
</dbReference>
<evidence type="ECO:0000313" key="2">
    <source>
        <dbReference type="EMBL" id="GAA2083329.1"/>
    </source>
</evidence>
<reference evidence="2 3" key="1">
    <citation type="journal article" date="2019" name="Int. J. Syst. Evol. Microbiol.">
        <title>The Global Catalogue of Microorganisms (GCM) 10K type strain sequencing project: providing services to taxonomists for standard genome sequencing and annotation.</title>
        <authorList>
            <consortium name="The Broad Institute Genomics Platform"/>
            <consortium name="The Broad Institute Genome Sequencing Center for Infectious Disease"/>
            <person name="Wu L."/>
            <person name="Ma J."/>
        </authorList>
    </citation>
    <scope>NUCLEOTIDE SEQUENCE [LARGE SCALE GENOMIC DNA]</scope>
    <source>
        <strain evidence="2 3">JCM 15478</strain>
    </source>
</reference>
<dbReference type="PANTHER" id="PTHR35525:SF3">
    <property type="entry name" value="BLL6575 PROTEIN"/>
    <property type="match status" value="1"/>
</dbReference>
<evidence type="ECO:0000259" key="1">
    <source>
        <dbReference type="Pfam" id="PF11706"/>
    </source>
</evidence>
<dbReference type="InterPro" id="IPR010852">
    <property type="entry name" value="ABATE"/>
</dbReference>
<protein>
    <recommendedName>
        <fullName evidence="1">Zinc finger CGNR domain-containing protein</fullName>
    </recommendedName>
</protein>
<gene>
    <name evidence="2" type="ORF">GCM10009801_43710</name>
</gene>
<dbReference type="Pfam" id="PF07336">
    <property type="entry name" value="ABATE"/>
    <property type="match status" value="1"/>
</dbReference>
<keyword evidence="3" id="KW-1185">Reference proteome</keyword>
<name>A0ABN2W4C3_9ACTN</name>
<dbReference type="PANTHER" id="PTHR35525">
    <property type="entry name" value="BLL6575 PROTEIN"/>
    <property type="match status" value="1"/>
</dbReference>
<dbReference type="Proteomes" id="UP001500016">
    <property type="component" value="Unassembled WGS sequence"/>
</dbReference>
<dbReference type="InterPro" id="IPR021005">
    <property type="entry name" value="Znf_CGNR"/>
</dbReference>
<dbReference type="RefSeq" id="WP_344530697.1">
    <property type="nucleotide sequence ID" value="NZ_BAAAPE010000011.1"/>
</dbReference>
<feature type="domain" description="Zinc finger CGNR" evidence="1">
    <location>
        <begin position="142"/>
        <end position="182"/>
    </location>
</feature>
<accession>A0ABN2W4C3</accession>
<organism evidence="2 3">
    <name type="scientific">Streptomyces albiaxialis</name>
    <dbReference type="NCBI Taxonomy" id="329523"/>
    <lineage>
        <taxon>Bacteria</taxon>
        <taxon>Bacillati</taxon>
        <taxon>Actinomycetota</taxon>
        <taxon>Actinomycetes</taxon>
        <taxon>Kitasatosporales</taxon>
        <taxon>Streptomycetaceae</taxon>
        <taxon>Streptomyces</taxon>
    </lineage>
</organism>
<dbReference type="Pfam" id="PF11706">
    <property type="entry name" value="zf-CGNR"/>
    <property type="match status" value="1"/>
</dbReference>
<dbReference type="SUPFAM" id="SSF160904">
    <property type="entry name" value="Jann2411-like"/>
    <property type="match status" value="1"/>
</dbReference>
<comment type="caution">
    <text evidence="2">The sequence shown here is derived from an EMBL/GenBank/DDBJ whole genome shotgun (WGS) entry which is preliminary data.</text>
</comment>
<proteinExistence type="predicted"/>
<dbReference type="InterPro" id="IPR023286">
    <property type="entry name" value="ABATE_dom_sf"/>
</dbReference>
<sequence>MGAGTTHGFRPGPRLIDLANALGEDPALPRDALAALLVAHGEAPGDVTEDGFDERDAAALRAAVARLRARVLAEPDTDRAARALNALLEECGARPRLSRHDGHAWHLHVDRADDAGWADWFTASSAHALARLLSERGRVAWGVCAADGCARVFLDDGPGTRRRYCSPACASRARVAAHRRRRREQPPAGS</sequence>
<dbReference type="Gene3D" id="1.10.3300.10">
    <property type="entry name" value="Jann2411-like domain"/>
    <property type="match status" value="1"/>
</dbReference>
<evidence type="ECO:0000313" key="3">
    <source>
        <dbReference type="Proteomes" id="UP001500016"/>
    </source>
</evidence>